<dbReference type="RefSeq" id="WP_182511345.1">
    <property type="nucleotide sequence ID" value="NZ_JACJIQ010000001.1"/>
</dbReference>
<feature type="domain" description="DUF1858" evidence="1">
    <location>
        <begin position="5"/>
        <end position="62"/>
    </location>
</feature>
<evidence type="ECO:0000259" key="1">
    <source>
        <dbReference type="Pfam" id="PF08984"/>
    </source>
</evidence>
<proteinExistence type="predicted"/>
<keyword evidence="4" id="KW-1185">Reference proteome</keyword>
<dbReference type="InterPro" id="IPR018720">
    <property type="entry name" value="DUF2249"/>
</dbReference>
<protein>
    <submittedName>
        <fullName evidence="3">Uncharacterized protein (DUF2249 family)</fullName>
    </submittedName>
</protein>
<sequence length="271" mass="30925">MEIGAHTKISALIKANPAAIEAIASINRHFEKLRNPILRKILAARVTIADAARLGGCGVETFFERLAPLGFVVQKEKEGPVPQVPQAPAVFPLFLKKLPQNAFTYLDVREDIAMGNYPFLRIMQAVDQLNEKQALVLINTFEPTPLLQILQKRGFLNFTHEKEPELVYTYFWRQTEEVANIEEVTPETDEYNQVLTRFSGNMKRVDVRQLEMPQPMVTILNELEWLPTGQALHVTHKRVPQFLLPQLESRGFQVAIQDAGPHQTYLLIYKL</sequence>
<evidence type="ECO:0000259" key="2">
    <source>
        <dbReference type="Pfam" id="PF10006"/>
    </source>
</evidence>
<dbReference type="EMBL" id="JACJIQ010000001">
    <property type="protein sequence ID" value="MBA9075691.1"/>
    <property type="molecule type" value="Genomic_DNA"/>
</dbReference>
<dbReference type="InterPro" id="IPR038062">
    <property type="entry name" value="ScdA-like_N_sf"/>
</dbReference>
<feature type="domain" description="DUF2249" evidence="2">
    <location>
        <begin position="205"/>
        <end position="268"/>
    </location>
</feature>
<dbReference type="InterPro" id="IPR036868">
    <property type="entry name" value="TusA-like_sf"/>
</dbReference>
<comment type="caution">
    <text evidence="3">The sequence shown here is derived from an EMBL/GenBank/DDBJ whole genome shotgun (WGS) entry which is preliminary data.</text>
</comment>
<gene>
    <name evidence="3" type="ORF">FHS90_000388</name>
</gene>
<dbReference type="Gene3D" id="1.10.3910.10">
    <property type="entry name" value="SP0561-like"/>
    <property type="match status" value="1"/>
</dbReference>
<name>A0A839GPB8_9BACT</name>
<dbReference type="AlphaFoldDB" id="A0A839GPB8"/>
<reference evidence="3 4" key="1">
    <citation type="submission" date="2020-08" db="EMBL/GenBank/DDBJ databases">
        <title>Genomic Encyclopedia of Type Strains, Phase IV (KMG-IV): sequencing the most valuable type-strain genomes for metagenomic binning, comparative biology and taxonomic classification.</title>
        <authorList>
            <person name="Goeker M."/>
        </authorList>
    </citation>
    <scope>NUCLEOTIDE SEQUENCE [LARGE SCALE GENOMIC DNA]</scope>
    <source>
        <strain evidence="3 4">DSM 29854</strain>
    </source>
</reference>
<evidence type="ECO:0000313" key="3">
    <source>
        <dbReference type="EMBL" id="MBA9075691.1"/>
    </source>
</evidence>
<dbReference type="InterPro" id="IPR015077">
    <property type="entry name" value="DUF1858"/>
</dbReference>
<dbReference type="Pfam" id="PF08984">
    <property type="entry name" value="DUF1858"/>
    <property type="match status" value="1"/>
</dbReference>
<dbReference type="Proteomes" id="UP000563094">
    <property type="component" value="Unassembled WGS sequence"/>
</dbReference>
<dbReference type="Pfam" id="PF10006">
    <property type="entry name" value="DUF2249"/>
    <property type="match status" value="2"/>
</dbReference>
<feature type="domain" description="DUF2249" evidence="2">
    <location>
        <begin position="106"/>
        <end position="167"/>
    </location>
</feature>
<dbReference type="SUPFAM" id="SSF140683">
    <property type="entry name" value="SP0561-like"/>
    <property type="match status" value="1"/>
</dbReference>
<organism evidence="3 4">
    <name type="scientific">Rufibacter quisquiliarum</name>
    <dbReference type="NCBI Taxonomy" id="1549639"/>
    <lineage>
        <taxon>Bacteria</taxon>
        <taxon>Pseudomonadati</taxon>
        <taxon>Bacteroidota</taxon>
        <taxon>Cytophagia</taxon>
        <taxon>Cytophagales</taxon>
        <taxon>Hymenobacteraceae</taxon>
        <taxon>Rufibacter</taxon>
    </lineage>
</organism>
<dbReference type="SUPFAM" id="SSF64307">
    <property type="entry name" value="SirA-like"/>
    <property type="match status" value="1"/>
</dbReference>
<accession>A0A839GPB8</accession>
<evidence type="ECO:0000313" key="4">
    <source>
        <dbReference type="Proteomes" id="UP000563094"/>
    </source>
</evidence>